<dbReference type="RefSeq" id="WP_187779705.1">
    <property type="nucleotide sequence ID" value="NZ_JACTUZ010000087.1"/>
</dbReference>
<protein>
    <submittedName>
        <fullName evidence="1">Sel1 repeat family protein</fullName>
    </submittedName>
</protein>
<dbReference type="Pfam" id="PF08238">
    <property type="entry name" value="Sel1"/>
    <property type="match status" value="6"/>
</dbReference>
<dbReference type="EMBL" id="JACTUZ010000087">
    <property type="protein sequence ID" value="MBC9178618.1"/>
    <property type="molecule type" value="Genomic_DNA"/>
</dbReference>
<organism evidence="1 2">
    <name type="scientific">Pseudoroseomonas ludipueritiae</name>
    <dbReference type="NCBI Taxonomy" id="198093"/>
    <lineage>
        <taxon>Bacteria</taxon>
        <taxon>Pseudomonadati</taxon>
        <taxon>Pseudomonadota</taxon>
        <taxon>Alphaproteobacteria</taxon>
        <taxon>Acetobacterales</taxon>
        <taxon>Acetobacteraceae</taxon>
        <taxon>Pseudoroseomonas</taxon>
    </lineage>
</organism>
<evidence type="ECO:0000313" key="2">
    <source>
        <dbReference type="Proteomes" id="UP000603940"/>
    </source>
</evidence>
<sequence length="260" mass="27849">MFRRRRDPEPEPLPPITLAEIRAASAEELAAAFAGPPEEAARWIAAAARAGHLDAVILYGQILADGRGLRQDRVSALGWFRVAAEAGDVRGINMVGRCHELGWGTPIDFERAAHFYAQAAGRGYDWAQYNLAGLHVRGAGVPQDRARALELFRAAAAQGHAKSLTVLGRFLEEGWDGVPRDPAAAYALYVRAAKAGDSRAQFNLGTLLVQDGRLEEALGWFRQAAAAGSPDMLAHMARSLGARPEPALRALAAEVAARLG</sequence>
<name>A0ABR7RA72_9PROT</name>
<dbReference type="Gene3D" id="1.25.40.10">
    <property type="entry name" value="Tetratricopeptide repeat domain"/>
    <property type="match status" value="1"/>
</dbReference>
<evidence type="ECO:0000313" key="1">
    <source>
        <dbReference type="EMBL" id="MBC9178618.1"/>
    </source>
</evidence>
<dbReference type="PANTHER" id="PTHR45011">
    <property type="entry name" value="DAP3-BINDING CELL DEATH ENHANCER 1"/>
    <property type="match status" value="1"/>
</dbReference>
<proteinExistence type="predicted"/>
<dbReference type="SUPFAM" id="SSF81901">
    <property type="entry name" value="HCP-like"/>
    <property type="match status" value="1"/>
</dbReference>
<dbReference type="InterPro" id="IPR011990">
    <property type="entry name" value="TPR-like_helical_dom_sf"/>
</dbReference>
<gene>
    <name evidence="1" type="ORF">IBL25_16860</name>
</gene>
<keyword evidence="2" id="KW-1185">Reference proteome</keyword>
<reference evidence="1 2" key="1">
    <citation type="journal article" date="2009" name="Int. J. Syst. Evol. Microbiol.">
        <title>Transfer of Teichococcus ludipueritiae and Muricoccus roseus to the genus Roseomonas, as Roseomonas ludipueritiae comb. nov. and Roseomonas rosea comb. nov., respectively, and emended description of the genus Roseomonas.</title>
        <authorList>
            <person name="Sanchez-Porro C."/>
            <person name="Gallego V."/>
            <person name="Busse H.J."/>
            <person name="Kampfer P."/>
            <person name="Ventosa A."/>
        </authorList>
    </citation>
    <scope>NUCLEOTIDE SEQUENCE [LARGE SCALE GENOMIC DNA]</scope>
    <source>
        <strain evidence="1 2">DSM 14915</strain>
    </source>
</reference>
<accession>A0ABR7RA72</accession>
<dbReference type="InterPro" id="IPR052748">
    <property type="entry name" value="ISR_Activator"/>
</dbReference>
<dbReference type="PANTHER" id="PTHR45011:SF1">
    <property type="entry name" value="DAP3-BINDING CELL DEATH ENHANCER 1"/>
    <property type="match status" value="1"/>
</dbReference>
<dbReference type="Proteomes" id="UP000603940">
    <property type="component" value="Unassembled WGS sequence"/>
</dbReference>
<dbReference type="InterPro" id="IPR006597">
    <property type="entry name" value="Sel1-like"/>
</dbReference>
<comment type="caution">
    <text evidence="1">The sequence shown here is derived from an EMBL/GenBank/DDBJ whole genome shotgun (WGS) entry which is preliminary data.</text>
</comment>
<dbReference type="SMART" id="SM00671">
    <property type="entry name" value="SEL1"/>
    <property type="match status" value="5"/>
</dbReference>